<dbReference type="InterPro" id="IPR037066">
    <property type="entry name" value="Plug_dom_sf"/>
</dbReference>
<dbReference type="InterPro" id="IPR036942">
    <property type="entry name" value="Beta-barrel_TonB_sf"/>
</dbReference>
<organism evidence="10 11">
    <name type="scientific">Pedobacter planticolens</name>
    <dbReference type="NCBI Taxonomy" id="2679964"/>
    <lineage>
        <taxon>Bacteria</taxon>
        <taxon>Pseudomonadati</taxon>
        <taxon>Bacteroidota</taxon>
        <taxon>Sphingobacteriia</taxon>
        <taxon>Sphingobacteriales</taxon>
        <taxon>Sphingobacteriaceae</taxon>
        <taxon>Pedobacter</taxon>
    </lineage>
</organism>
<feature type="domain" description="TonB-dependent receptor plug" evidence="9">
    <location>
        <begin position="118"/>
        <end position="226"/>
    </location>
</feature>
<keyword evidence="11" id="KW-1185">Reference proteome</keyword>
<dbReference type="InterPro" id="IPR012910">
    <property type="entry name" value="Plug_dom"/>
</dbReference>
<dbReference type="EMBL" id="WNXD01000001">
    <property type="protein sequence ID" value="MBB2144588.1"/>
    <property type="molecule type" value="Genomic_DNA"/>
</dbReference>
<protein>
    <submittedName>
        <fullName evidence="10">SusC/RagA family TonB-linked outer membrane protein</fullName>
    </submittedName>
</protein>
<dbReference type="InterPro" id="IPR039426">
    <property type="entry name" value="TonB-dep_rcpt-like"/>
</dbReference>
<dbReference type="SUPFAM" id="SSF56935">
    <property type="entry name" value="Porins"/>
    <property type="match status" value="1"/>
</dbReference>
<dbReference type="Pfam" id="PF07715">
    <property type="entry name" value="Plug"/>
    <property type="match status" value="1"/>
</dbReference>
<evidence type="ECO:0000256" key="5">
    <source>
        <dbReference type="ARBA" id="ARBA00023136"/>
    </source>
</evidence>
<dbReference type="InterPro" id="IPR023997">
    <property type="entry name" value="TonB-dep_OMP_SusC/RagA_CS"/>
</dbReference>
<comment type="subcellular location">
    <subcellularLocation>
        <location evidence="1 7">Cell outer membrane</location>
        <topology evidence="1 7">Multi-pass membrane protein</topology>
    </subcellularLocation>
</comment>
<evidence type="ECO:0000256" key="6">
    <source>
        <dbReference type="ARBA" id="ARBA00023237"/>
    </source>
</evidence>
<evidence type="ECO:0000313" key="10">
    <source>
        <dbReference type="EMBL" id="MBB2144588.1"/>
    </source>
</evidence>
<reference evidence="10" key="1">
    <citation type="submission" date="2019-11" db="EMBL/GenBank/DDBJ databases">
        <title>Description of Pedobacter sp. LMG 31464T.</title>
        <authorList>
            <person name="Carlier A."/>
            <person name="Qi S."/>
            <person name="Vandamme P."/>
        </authorList>
    </citation>
    <scope>NUCLEOTIDE SEQUENCE</scope>
    <source>
        <strain evidence="10">LMG 31464</strain>
    </source>
</reference>
<evidence type="ECO:0000256" key="1">
    <source>
        <dbReference type="ARBA" id="ARBA00004571"/>
    </source>
</evidence>
<evidence type="ECO:0000256" key="7">
    <source>
        <dbReference type="PROSITE-ProRule" id="PRU01360"/>
    </source>
</evidence>
<dbReference type="Proteomes" id="UP000601055">
    <property type="component" value="Unassembled WGS sequence"/>
</dbReference>
<gene>
    <name evidence="10" type="ORF">GM921_03770</name>
</gene>
<evidence type="ECO:0000256" key="3">
    <source>
        <dbReference type="ARBA" id="ARBA00022452"/>
    </source>
</evidence>
<name>A0A923DY36_9SPHI</name>
<dbReference type="NCBIfam" id="TIGR04057">
    <property type="entry name" value="SusC_RagA_signa"/>
    <property type="match status" value="1"/>
</dbReference>
<dbReference type="Pfam" id="PF13715">
    <property type="entry name" value="CarbopepD_reg_2"/>
    <property type="match status" value="1"/>
</dbReference>
<proteinExistence type="inferred from homology"/>
<dbReference type="GO" id="GO:0009279">
    <property type="term" value="C:cell outer membrane"/>
    <property type="evidence" value="ECO:0007669"/>
    <property type="project" value="UniProtKB-SubCell"/>
</dbReference>
<evidence type="ECO:0000313" key="11">
    <source>
        <dbReference type="Proteomes" id="UP000601055"/>
    </source>
</evidence>
<dbReference type="Gene3D" id="2.60.40.1120">
    <property type="entry name" value="Carboxypeptidase-like, regulatory domain"/>
    <property type="match status" value="1"/>
</dbReference>
<dbReference type="Gene3D" id="2.40.170.20">
    <property type="entry name" value="TonB-dependent receptor, beta-barrel domain"/>
    <property type="match status" value="1"/>
</dbReference>
<feature type="signal peptide" evidence="8">
    <location>
        <begin position="1"/>
        <end position="21"/>
    </location>
</feature>
<sequence length="1065" mass="118569">MRNLVFLFLVIIIALGHHANAQQIELRGRVISATDQTPLAGVTVKIANGAAGTTNAKGEFKLVVTAQKNKLSISLIGYQTLMVTIDLAQKNDEVFLLQPTIINLNEVTITTGYEIVPKERVTGSFTVIDNKTYNQQIGTGVLERLRFITNGVAPVADRITILGDNAMLIRGMSTLTQNIQRPLVIVDNFEYQGDYNNINPNDIESVSFLKDAAAGSIWGAKAANGVIVLTTKKGKYGQPLKINFTSNLSTAAPPDLYYDKPIAAADLIAVEQFLFAQKYRFTDTARSTHPPFSQVYELLFKQKAGQITSAAVADELRKLSTKDVRADFANYFYQQEINQQYALSLSGGSPVMAWNLSLGVDRNKSNLAATYNRNTLRFGNQIQLNKALALNLDIAFTNGYNGSGKPAYGSISPTNGALPVYSSFADVNGNALPLYTNYRQGYIDNLGAGKLLDWRYYPLEDYKYATTVNRINELNATIGLNYTILPALKAAVNYRIARQWSGLSTLNAEQSYLTRNLINTFTQVNTITGLVNYKVPRGDIYDHTDEVMTAQNLRAQLNYDKHWGLGELHVLAGTEWSERLLSSNTQRLYGYDAEMLGFTPVDVINTYPSYMSGSLTNIPYLDSRGELNNRFTSYYANAAYTFDKRYTLSASARRDASNLFGVATNDRWEPFWSVGASWNVLQEKWFKSAAIQELKLRASYGKQGNVDPKKVAVTTIAYGNNSIYTQTPWSQVANYPNPDLKWEQVGMLNLGIDFNAWKGKLSGSIEYYTKKMSDLYALVAIDRTTGISSGTVTRNIGQAKGHGWDIELKTSHQIGQLNWNADLILNTYTDRITKLNQNNFTGREVMATGFSIVEGYSLSSLFAFKWAGLDPQTGDPMGYLNGQVSKDYSAILTTTKLADATYIGSQFPKLFGSLGSSWRYKGFELTARLSYKFAYFFKRNSIDYGALVTQLGGHADYAKRWQKSGDELYTNVPSFVYPVIAVRDEFYRNSAVLFEKGDHIRLQYLNLSYTLNQSAYKWLPIKAVRLGIAANKLGIIWKANKAGLDPEANTIPRSQNITAALNINF</sequence>
<dbReference type="SUPFAM" id="SSF49464">
    <property type="entry name" value="Carboxypeptidase regulatory domain-like"/>
    <property type="match status" value="1"/>
</dbReference>
<keyword evidence="6 7" id="KW-0998">Cell outer membrane</keyword>
<dbReference type="NCBIfam" id="TIGR04056">
    <property type="entry name" value="OMP_RagA_SusC"/>
    <property type="match status" value="1"/>
</dbReference>
<dbReference type="PROSITE" id="PS52016">
    <property type="entry name" value="TONB_DEPENDENT_REC_3"/>
    <property type="match status" value="1"/>
</dbReference>
<dbReference type="RefSeq" id="WP_182921275.1">
    <property type="nucleotide sequence ID" value="NZ_WNXD01000001.1"/>
</dbReference>
<keyword evidence="3 7" id="KW-1134">Transmembrane beta strand</keyword>
<comment type="caution">
    <text evidence="10">The sequence shown here is derived from an EMBL/GenBank/DDBJ whole genome shotgun (WGS) entry which is preliminary data.</text>
</comment>
<keyword evidence="8" id="KW-0732">Signal</keyword>
<evidence type="ECO:0000256" key="2">
    <source>
        <dbReference type="ARBA" id="ARBA00022448"/>
    </source>
</evidence>
<dbReference type="InterPro" id="IPR008969">
    <property type="entry name" value="CarboxyPept-like_regulatory"/>
</dbReference>
<evidence type="ECO:0000256" key="8">
    <source>
        <dbReference type="SAM" id="SignalP"/>
    </source>
</evidence>
<keyword evidence="4 7" id="KW-0812">Transmembrane</keyword>
<feature type="chain" id="PRO_5037299424" evidence="8">
    <location>
        <begin position="22"/>
        <end position="1065"/>
    </location>
</feature>
<keyword evidence="2 7" id="KW-0813">Transport</keyword>
<keyword evidence="5 7" id="KW-0472">Membrane</keyword>
<evidence type="ECO:0000256" key="4">
    <source>
        <dbReference type="ARBA" id="ARBA00022692"/>
    </source>
</evidence>
<dbReference type="InterPro" id="IPR023996">
    <property type="entry name" value="TonB-dep_OMP_SusC/RagA"/>
</dbReference>
<evidence type="ECO:0000259" key="9">
    <source>
        <dbReference type="Pfam" id="PF07715"/>
    </source>
</evidence>
<accession>A0A923DY36</accession>
<dbReference type="Gene3D" id="2.170.130.10">
    <property type="entry name" value="TonB-dependent receptor, plug domain"/>
    <property type="match status" value="1"/>
</dbReference>
<dbReference type="AlphaFoldDB" id="A0A923DY36"/>
<comment type="similarity">
    <text evidence="7">Belongs to the TonB-dependent receptor family.</text>
</comment>